<dbReference type="PROSITE" id="PS00028">
    <property type="entry name" value="ZINC_FINGER_C2H2_1"/>
    <property type="match status" value="10"/>
</dbReference>
<feature type="compositionally biased region" description="Polar residues" evidence="13">
    <location>
        <begin position="139"/>
        <end position="152"/>
    </location>
</feature>
<evidence type="ECO:0000256" key="8">
    <source>
        <dbReference type="ARBA" id="ARBA00023015"/>
    </source>
</evidence>
<reference evidence="17" key="1">
    <citation type="submission" date="2025-08" db="UniProtKB">
        <authorList>
            <consortium name="RefSeq"/>
        </authorList>
    </citation>
    <scope>IDENTIFICATION</scope>
    <source>
        <tissue evidence="17">Kidney</tissue>
    </source>
</reference>
<dbReference type="CDD" id="cd07765">
    <property type="entry name" value="KRAB_A-box"/>
    <property type="match status" value="1"/>
</dbReference>
<dbReference type="Gene3D" id="6.10.140.140">
    <property type="match status" value="1"/>
</dbReference>
<gene>
    <name evidence="17" type="primary">LOC105999099</name>
</gene>
<evidence type="ECO:0000256" key="6">
    <source>
        <dbReference type="ARBA" id="ARBA00022771"/>
    </source>
</evidence>
<dbReference type="FunFam" id="3.30.160.60:FF:000710">
    <property type="entry name" value="Zinc finger protein 768"/>
    <property type="match status" value="1"/>
</dbReference>
<dbReference type="PANTHER" id="PTHR24404:SF114">
    <property type="entry name" value="KLUMPFUSS, ISOFORM B-RELATED"/>
    <property type="match status" value="1"/>
</dbReference>
<dbReference type="FunFam" id="3.30.160.60:FF:000016">
    <property type="entry name" value="zinc finger protein 37 homolog"/>
    <property type="match status" value="1"/>
</dbReference>
<proteinExistence type="inferred from homology"/>
<evidence type="ECO:0000256" key="13">
    <source>
        <dbReference type="SAM" id="MobiDB-lite"/>
    </source>
</evidence>
<dbReference type="GO" id="GO:0008270">
    <property type="term" value="F:zinc ion binding"/>
    <property type="evidence" value="ECO:0007669"/>
    <property type="project" value="UniProtKB-KW"/>
</dbReference>
<evidence type="ECO:0000256" key="4">
    <source>
        <dbReference type="ARBA" id="ARBA00022723"/>
    </source>
</evidence>
<dbReference type="PROSITE" id="PS50805">
    <property type="entry name" value="KRAB"/>
    <property type="match status" value="1"/>
</dbReference>
<dbReference type="InterPro" id="IPR013087">
    <property type="entry name" value="Znf_C2H2_type"/>
</dbReference>
<dbReference type="PANTHER" id="PTHR24404">
    <property type="entry name" value="ZINC FINGER PROTEIN"/>
    <property type="match status" value="1"/>
</dbReference>
<keyword evidence="5" id="KW-0677">Repeat</keyword>
<dbReference type="InterPro" id="IPR050589">
    <property type="entry name" value="Ikaros_C2H2-ZF"/>
</dbReference>
<dbReference type="SMART" id="SM00349">
    <property type="entry name" value="KRAB"/>
    <property type="match status" value="1"/>
</dbReference>
<dbReference type="FunFam" id="3.30.160.60:FF:000028">
    <property type="entry name" value="zinc finger protein 90 homolog"/>
    <property type="match status" value="1"/>
</dbReference>
<feature type="region of interest" description="Disordered" evidence="13">
    <location>
        <begin position="270"/>
        <end position="333"/>
    </location>
</feature>
<evidence type="ECO:0000256" key="5">
    <source>
        <dbReference type="ARBA" id="ARBA00022737"/>
    </source>
</evidence>
<dbReference type="OrthoDB" id="9623666at2759"/>
<feature type="domain" description="C2H2-type" evidence="14">
    <location>
        <begin position="564"/>
        <end position="591"/>
    </location>
</feature>
<evidence type="ECO:0000256" key="11">
    <source>
        <dbReference type="ARBA" id="ARBA00023242"/>
    </source>
</evidence>
<dbReference type="RefSeq" id="XP_012889458.1">
    <property type="nucleotide sequence ID" value="XM_013034004.1"/>
</dbReference>
<evidence type="ECO:0000313" key="17">
    <source>
        <dbReference type="RefSeq" id="XP_012889458.1"/>
    </source>
</evidence>
<dbReference type="GeneID" id="105999099"/>
<evidence type="ECO:0000256" key="7">
    <source>
        <dbReference type="ARBA" id="ARBA00022833"/>
    </source>
</evidence>
<dbReference type="FunFam" id="3.30.160.60:FF:000100">
    <property type="entry name" value="Zinc finger 45-like"/>
    <property type="match status" value="1"/>
</dbReference>
<dbReference type="GO" id="GO:0003700">
    <property type="term" value="F:DNA-binding transcription factor activity"/>
    <property type="evidence" value="ECO:0007669"/>
    <property type="project" value="TreeGrafter"/>
</dbReference>
<accession>A0A1S3GKQ4</accession>
<organism evidence="16 17">
    <name type="scientific">Dipodomys ordii</name>
    <name type="common">Ord's kangaroo rat</name>
    <dbReference type="NCBI Taxonomy" id="10020"/>
    <lineage>
        <taxon>Eukaryota</taxon>
        <taxon>Metazoa</taxon>
        <taxon>Chordata</taxon>
        <taxon>Craniata</taxon>
        <taxon>Vertebrata</taxon>
        <taxon>Euteleostomi</taxon>
        <taxon>Mammalia</taxon>
        <taxon>Eutheria</taxon>
        <taxon>Euarchontoglires</taxon>
        <taxon>Glires</taxon>
        <taxon>Rodentia</taxon>
        <taxon>Castorimorpha</taxon>
        <taxon>Heteromyidae</taxon>
        <taxon>Dipodomyinae</taxon>
        <taxon>Dipodomys</taxon>
    </lineage>
</organism>
<feature type="domain" description="C2H2-type" evidence="14">
    <location>
        <begin position="480"/>
        <end position="507"/>
    </location>
</feature>
<dbReference type="Gene3D" id="3.30.160.60">
    <property type="entry name" value="Classic Zinc Finger"/>
    <property type="match status" value="10"/>
</dbReference>
<keyword evidence="11" id="KW-0539">Nucleus</keyword>
<dbReference type="AlphaFoldDB" id="A0A1S3GKQ4"/>
<dbReference type="FunFam" id="3.30.160.60:FF:000069">
    <property type="entry name" value="Zinc finger protein 572"/>
    <property type="match status" value="1"/>
</dbReference>
<feature type="domain" description="C2H2-type" evidence="14">
    <location>
        <begin position="396"/>
        <end position="423"/>
    </location>
</feature>
<keyword evidence="10" id="KW-0804">Transcription</keyword>
<feature type="domain" description="C2H2-type" evidence="14">
    <location>
        <begin position="452"/>
        <end position="479"/>
    </location>
</feature>
<evidence type="ECO:0000256" key="12">
    <source>
        <dbReference type="PROSITE-ProRule" id="PRU00042"/>
    </source>
</evidence>
<dbReference type="SUPFAM" id="SSF109640">
    <property type="entry name" value="KRAB domain (Kruppel-associated box)"/>
    <property type="match status" value="1"/>
</dbReference>
<keyword evidence="6 12" id="KW-0863">Zinc-finger</keyword>
<dbReference type="FunFam" id="3.30.160.60:FF:002343">
    <property type="entry name" value="Zinc finger protein 33A"/>
    <property type="match status" value="2"/>
</dbReference>
<keyword evidence="8" id="KW-0805">Transcription regulation</keyword>
<evidence type="ECO:0000256" key="3">
    <source>
        <dbReference type="ARBA" id="ARBA00006991"/>
    </source>
</evidence>
<comment type="similarity">
    <text evidence="3">Belongs to the krueppel C2H2-type zinc-finger protein family.</text>
</comment>
<dbReference type="SMART" id="SM00355">
    <property type="entry name" value="ZnF_C2H2"/>
    <property type="match status" value="10"/>
</dbReference>
<dbReference type="Proteomes" id="UP000081671">
    <property type="component" value="Unplaced"/>
</dbReference>
<dbReference type="InterPro" id="IPR036236">
    <property type="entry name" value="Znf_C2H2_sf"/>
</dbReference>
<evidence type="ECO:0000256" key="10">
    <source>
        <dbReference type="ARBA" id="ARBA00023163"/>
    </source>
</evidence>
<dbReference type="KEGG" id="dord:105999099"/>
<dbReference type="Pfam" id="PF01352">
    <property type="entry name" value="KRAB"/>
    <property type="match status" value="1"/>
</dbReference>
<dbReference type="FunCoup" id="A0A1S3GKQ4">
    <property type="interactions" value="76"/>
</dbReference>
<feature type="compositionally biased region" description="Basic and acidic residues" evidence="13">
    <location>
        <begin position="324"/>
        <end position="333"/>
    </location>
</feature>
<dbReference type="GO" id="GO:0000978">
    <property type="term" value="F:RNA polymerase II cis-regulatory region sequence-specific DNA binding"/>
    <property type="evidence" value="ECO:0007669"/>
    <property type="project" value="TreeGrafter"/>
</dbReference>
<dbReference type="InterPro" id="IPR036051">
    <property type="entry name" value="KRAB_dom_sf"/>
</dbReference>
<name>A0A1S3GKQ4_DIPOR</name>
<feature type="domain" description="C2H2-type" evidence="14">
    <location>
        <begin position="368"/>
        <end position="395"/>
    </location>
</feature>
<feature type="domain" description="C2H2-type" evidence="14">
    <location>
        <begin position="508"/>
        <end position="535"/>
    </location>
</feature>
<feature type="domain" description="C2H2-type" evidence="14">
    <location>
        <begin position="424"/>
        <end position="451"/>
    </location>
</feature>
<feature type="domain" description="C2H2-type" evidence="14">
    <location>
        <begin position="536"/>
        <end position="563"/>
    </location>
</feature>
<dbReference type="InParanoid" id="A0A1S3GKQ4"/>
<evidence type="ECO:0000259" key="14">
    <source>
        <dbReference type="PROSITE" id="PS50157"/>
    </source>
</evidence>
<dbReference type="GO" id="GO:0005634">
    <property type="term" value="C:nucleus"/>
    <property type="evidence" value="ECO:0007669"/>
    <property type="project" value="UniProtKB-SubCell"/>
</dbReference>
<feature type="region of interest" description="Disordered" evidence="13">
    <location>
        <begin position="126"/>
        <end position="214"/>
    </location>
</feature>
<sequence>MEEACPHGRMDSSAPVPRASDLRSNVSLQSLVSFEDVAVDFTREEWQDLDDAQRTLYRDVMLDNYSSLVFVGHCLAKPELIFKLEQGLGPRRVDGTPRLPGLRRATILLKTSPEHLDRPLWQITSTASPEAMAGRRNTPHSPTTRLTNQSPKTRNHSRLRPKEPHVRPGGRAHGESEKMPANEDGHGPDVTEPLGLPSSQARGAHPPLKYLGSGNSFSTKALLLTPKKFRKGDSARTLRGCGKSLGKVALATQGKPWIEERTLDRDVRGIMVRPTSPRRTRGGTPKGENYGRSSSERLLLAQHGSSAGPASRRRRERMKFLGQKPERPGPRKLDTVERHYTCKACGERFYQRSQLSRHQKSHKAEKRYECPECGKTFFFESNLAVHRRAHTGEKPFECGQCRKTFKQRGHLTVHQRTHTGAKPYACGDCRKTFRHISSLTIHQRIHTGEKPYECKECRKTFNRLASITVHLRTHTGEKPYGCDRCSKTFISKSNLTVHQRFHTGHKPYECTMCGKAFFCKSNLTSHQRIHTGEKPYVCSTCGKAFKHFSSLTVHQRIHTGEKPYACHDCGKSFYRQSHLTVHQRTHTGHKPYACQQCGKTFNQLSHLTVHQRTHRRQAR</sequence>
<dbReference type="Pfam" id="PF00096">
    <property type="entry name" value="zf-C2H2"/>
    <property type="match status" value="10"/>
</dbReference>
<dbReference type="SUPFAM" id="SSF57667">
    <property type="entry name" value="beta-beta-alpha zinc fingers"/>
    <property type="match status" value="6"/>
</dbReference>
<keyword evidence="9" id="KW-0238">DNA-binding</keyword>
<keyword evidence="7" id="KW-0862">Zinc</keyword>
<evidence type="ECO:0000256" key="1">
    <source>
        <dbReference type="ARBA" id="ARBA00003767"/>
    </source>
</evidence>
<dbReference type="GO" id="GO:0006357">
    <property type="term" value="P:regulation of transcription by RNA polymerase II"/>
    <property type="evidence" value="ECO:0007669"/>
    <property type="project" value="TreeGrafter"/>
</dbReference>
<dbReference type="PROSITE" id="PS50157">
    <property type="entry name" value="ZINC_FINGER_C2H2_2"/>
    <property type="match status" value="10"/>
</dbReference>
<evidence type="ECO:0000256" key="2">
    <source>
        <dbReference type="ARBA" id="ARBA00004123"/>
    </source>
</evidence>
<keyword evidence="16" id="KW-1185">Reference proteome</keyword>
<evidence type="ECO:0000259" key="15">
    <source>
        <dbReference type="PROSITE" id="PS50805"/>
    </source>
</evidence>
<feature type="compositionally biased region" description="Basic and acidic residues" evidence="13">
    <location>
        <begin position="160"/>
        <end position="189"/>
    </location>
</feature>
<evidence type="ECO:0000313" key="16">
    <source>
        <dbReference type="Proteomes" id="UP000081671"/>
    </source>
</evidence>
<dbReference type="InterPro" id="IPR001909">
    <property type="entry name" value="KRAB"/>
</dbReference>
<comment type="function">
    <text evidence="1">May be involved in transcriptional regulation.</text>
</comment>
<feature type="domain" description="KRAB" evidence="15">
    <location>
        <begin position="32"/>
        <end position="103"/>
    </location>
</feature>
<evidence type="ECO:0000256" key="9">
    <source>
        <dbReference type="ARBA" id="ARBA00023125"/>
    </source>
</evidence>
<feature type="domain" description="C2H2-type" evidence="14">
    <location>
        <begin position="340"/>
        <end position="367"/>
    </location>
</feature>
<feature type="domain" description="C2H2-type" evidence="14">
    <location>
        <begin position="592"/>
        <end position="619"/>
    </location>
</feature>
<protein>
    <submittedName>
        <fullName evidence="17">Zinc finger protein 717-like</fullName>
    </submittedName>
</protein>
<dbReference type="FunFam" id="3.30.160.60:FF:000690">
    <property type="entry name" value="Zinc finger protein 354C"/>
    <property type="match status" value="1"/>
</dbReference>
<keyword evidence="4" id="KW-0479">Metal-binding</keyword>
<dbReference type="FunFam" id="3.30.160.60:FF:001734">
    <property type="entry name" value="Zinc finger protein, putative"/>
    <property type="match status" value="1"/>
</dbReference>
<dbReference type="FunFam" id="3.30.160.60:FF:001498">
    <property type="entry name" value="Zinc finger protein 404"/>
    <property type="match status" value="1"/>
</dbReference>
<comment type="subcellular location">
    <subcellularLocation>
        <location evidence="2">Nucleus</location>
    </subcellularLocation>
</comment>